<keyword evidence="3" id="KW-0520">NAD</keyword>
<dbReference type="InterPro" id="IPR029753">
    <property type="entry name" value="D-isomer_DH_CS"/>
</dbReference>
<dbReference type="PROSITE" id="PS00670">
    <property type="entry name" value="D_2_HYDROXYACID_DH_2"/>
    <property type="match status" value="1"/>
</dbReference>
<dbReference type="Pfam" id="PF02826">
    <property type="entry name" value="2-Hacid_dh_C"/>
    <property type="match status" value="1"/>
</dbReference>
<dbReference type="PANTHER" id="PTHR43761">
    <property type="entry name" value="D-ISOMER SPECIFIC 2-HYDROXYACID DEHYDROGENASE FAMILY PROTEIN (AFU_ORTHOLOGUE AFUA_1G13630)"/>
    <property type="match status" value="1"/>
</dbReference>
<dbReference type="InterPro" id="IPR036291">
    <property type="entry name" value="NAD(P)-bd_dom_sf"/>
</dbReference>
<evidence type="ECO:0000256" key="1">
    <source>
        <dbReference type="ARBA" id="ARBA00005854"/>
    </source>
</evidence>
<dbReference type="RefSeq" id="WP_335737207.1">
    <property type="nucleotide sequence ID" value="NZ_JALAAR010000016.1"/>
</dbReference>
<dbReference type="SUPFAM" id="SSF51735">
    <property type="entry name" value="NAD(P)-binding Rossmann-fold domains"/>
    <property type="match status" value="1"/>
</dbReference>
<dbReference type="Gene3D" id="3.40.50.720">
    <property type="entry name" value="NAD(P)-binding Rossmann-like Domain"/>
    <property type="match status" value="2"/>
</dbReference>
<keyword evidence="8" id="KW-1185">Reference proteome</keyword>
<proteinExistence type="inferred from homology"/>
<dbReference type="PROSITE" id="PS00671">
    <property type="entry name" value="D_2_HYDROXYACID_DH_3"/>
    <property type="match status" value="1"/>
</dbReference>
<gene>
    <name evidence="7" type="ORF">MN202_16305</name>
</gene>
<dbReference type="SUPFAM" id="SSF52283">
    <property type="entry name" value="Formate/glycerate dehydrogenase catalytic domain-like"/>
    <property type="match status" value="1"/>
</dbReference>
<organism evidence="7 8">
    <name type="scientific">Rheinheimera muenzenbergensis</name>
    <dbReference type="NCBI Taxonomy" id="1193628"/>
    <lineage>
        <taxon>Bacteria</taxon>
        <taxon>Pseudomonadati</taxon>
        <taxon>Pseudomonadota</taxon>
        <taxon>Gammaproteobacteria</taxon>
        <taxon>Chromatiales</taxon>
        <taxon>Chromatiaceae</taxon>
        <taxon>Rheinheimera</taxon>
    </lineage>
</organism>
<dbReference type="EMBL" id="JALAAR010000016">
    <property type="protein sequence ID" value="MEH8018806.1"/>
    <property type="molecule type" value="Genomic_DNA"/>
</dbReference>
<dbReference type="CDD" id="cd12162">
    <property type="entry name" value="2-Hacid_dh_4"/>
    <property type="match status" value="1"/>
</dbReference>
<evidence type="ECO:0000313" key="8">
    <source>
        <dbReference type="Proteomes" id="UP001375382"/>
    </source>
</evidence>
<name>A0ABU8CA05_9GAMM</name>
<dbReference type="InterPro" id="IPR006140">
    <property type="entry name" value="D-isomer_DH_NAD-bd"/>
</dbReference>
<evidence type="ECO:0000256" key="4">
    <source>
        <dbReference type="RuleBase" id="RU003719"/>
    </source>
</evidence>
<comment type="similarity">
    <text evidence="1 4">Belongs to the D-isomer specific 2-hydroxyacid dehydrogenase family.</text>
</comment>
<dbReference type="InterPro" id="IPR050418">
    <property type="entry name" value="D-iso_2-hydroxyacid_DH_PdxB"/>
</dbReference>
<evidence type="ECO:0000259" key="6">
    <source>
        <dbReference type="Pfam" id="PF02826"/>
    </source>
</evidence>
<reference evidence="7 8" key="1">
    <citation type="journal article" date="2023" name="Ecotoxicol. Environ. Saf.">
        <title>Mercury remediation potential of mercury-resistant strain Rheinheimera metallidurans sp. nov. isolated from a municipal waste dumping site.</title>
        <authorList>
            <person name="Yadav V."/>
            <person name="Manjhi A."/>
            <person name="Vadakedath N."/>
        </authorList>
    </citation>
    <scope>NUCLEOTIDE SEQUENCE [LARGE SCALE GENOMIC DNA]</scope>
    <source>
        <strain evidence="7 8">E-49</strain>
    </source>
</reference>
<protein>
    <submittedName>
        <fullName evidence="7">D-2-hydroxyacid dehydrogenase</fullName>
    </submittedName>
</protein>
<evidence type="ECO:0000259" key="5">
    <source>
        <dbReference type="Pfam" id="PF00389"/>
    </source>
</evidence>
<evidence type="ECO:0000313" key="7">
    <source>
        <dbReference type="EMBL" id="MEH8018806.1"/>
    </source>
</evidence>
<keyword evidence="2 4" id="KW-0560">Oxidoreductase</keyword>
<feature type="domain" description="D-isomer specific 2-hydroxyacid dehydrogenase NAD-binding" evidence="6">
    <location>
        <begin position="107"/>
        <end position="286"/>
    </location>
</feature>
<dbReference type="PANTHER" id="PTHR43761:SF1">
    <property type="entry name" value="D-ISOMER SPECIFIC 2-HYDROXYACID DEHYDROGENASE CATALYTIC DOMAIN-CONTAINING PROTEIN-RELATED"/>
    <property type="match status" value="1"/>
</dbReference>
<dbReference type="InterPro" id="IPR006139">
    <property type="entry name" value="D-isomer_2_OHA_DH_cat_dom"/>
</dbReference>
<dbReference type="Proteomes" id="UP001375382">
    <property type="component" value="Unassembled WGS sequence"/>
</dbReference>
<evidence type="ECO:0000256" key="2">
    <source>
        <dbReference type="ARBA" id="ARBA00023002"/>
    </source>
</evidence>
<accession>A0ABU8CA05</accession>
<evidence type="ECO:0000256" key="3">
    <source>
        <dbReference type="ARBA" id="ARBA00023027"/>
    </source>
</evidence>
<dbReference type="Pfam" id="PF00389">
    <property type="entry name" value="2-Hacid_dh"/>
    <property type="match status" value="1"/>
</dbReference>
<sequence>MSQIVFLDAGTLADSDLSALQVDHARLQCFNYTGYADIVSRSQHASVAITNKVELTDAIMRQLPALKLICVAATGVNNVDLNAASELGITVCNVRGYANTAVPQHVMALLLALTNKVALYHQAAQQGGWSQSRHFCLLDYPLTELAAKTFAVIGYGALGQASARLAAAFGMQVIIAEQPNARTCRPGRVPFYQALAQADVVSLHCPLTAETTRLFNAQVLAAMKPTALLINTARGGLIDETALLQALQNGQLGGAALDVLCQEPPAPDNPLLNAGLANLIITPHMAWATAEARQRMVAQLASHISAYFAGKPLPSL</sequence>
<feature type="domain" description="D-isomer specific 2-hydroxyacid dehydrogenase catalytic" evidence="5">
    <location>
        <begin position="12"/>
        <end position="315"/>
    </location>
</feature>
<comment type="caution">
    <text evidence="7">The sequence shown here is derived from an EMBL/GenBank/DDBJ whole genome shotgun (WGS) entry which is preliminary data.</text>
</comment>